<evidence type="ECO:0000313" key="1">
    <source>
        <dbReference type="EMBL" id="KAH7909969.1"/>
    </source>
</evidence>
<accession>A0ACB8A938</accession>
<reference evidence="1" key="1">
    <citation type="journal article" date="2021" name="New Phytol.">
        <title>Evolutionary innovations through gain and loss of genes in the ectomycorrhizal Boletales.</title>
        <authorList>
            <person name="Wu G."/>
            <person name="Miyauchi S."/>
            <person name="Morin E."/>
            <person name="Kuo A."/>
            <person name="Drula E."/>
            <person name="Varga T."/>
            <person name="Kohler A."/>
            <person name="Feng B."/>
            <person name="Cao Y."/>
            <person name="Lipzen A."/>
            <person name="Daum C."/>
            <person name="Hundley H."/>
            <person name="Pangilinan J."/>
            <person name="Johnson J."/>
            <person name="Barry K."/>
            <person name="LaButti K."/>
            <person name="Ng V."/>
            <person name="Ahrendt S."/>
            <person name="Min B."/>
            <person name="Choi I.G."/>
            <person name="Park H."/>
            <person name="Plett J.M."/>
            <person name="Magnuson J."/>
            <person name="Spatafora J.W."/>
            <person name="Nagy L.G."/>
            <person name="Henrissat B."/>
            <person name="Grigoriev I.V."/>
            <person name="Yang Z.L."/>
            <person name="Xu J."/>
            <person name="Martin F.M."/>
        </authorList>
    </citation>
    <scope>NUCLEOTIDE SEQUENCE</scope>
    <source>
        <strain evidence="1">ATCC 28755</strain>
    </source>
</reference>
<sequence>MPGHAIQDRLPLTTISQRHGPESSEDTEDFDKGFDTHSRTMFSTEDSEPIVVGDSDCDYDSEPSGIPYVTPPLDVWVAWIYFMLGCTFLLSWNVLITATPFFLARLDGSALRGTFTSYMSIAITASGLIFLAHSTATSKQSSSFHRIIISSIWLSVLMFLLFLSTFIHSAPGVFFAFVILNGIMQAGCASHLGTAIYAEAALLGSPCVQALMTGQAAVAVVVSGVQFISAVGSTWNVSHEFDATVNASDGIAEEHAARVLFGTSAAFIIATTVVYAWSKTLPLGGMRAGETRQARRSTDTEELRGLISATPVISLPDNKSQLMRVFKANFIYEFSGAYVYVVTLAVFPPITIAISSTNPSMHPLLFSAIHFIVFNVGDLLGRHLCSYQRFMLWSERRVLIITLLRTLFIPLFLVCNVQRPSSAPVIPPIITSDFLFMLILGLFGVSNGYVSTLSMLGASSLDHNARLKGRQEDVDVAATVANFCVNVGLAVGSMASFAARGAICDCNPFIE</sequence>
<gene>
    <name evidence="1" type="ORF">BJ138DRAFT_1114528</name>
</gene>
<organism evidence="1 2">
    <name type="scientific">Hygrophoropsis aurantiaca</name>
    <dbReference type="NCBI Taxonomy" id="72124"/>
    <lineage>
        <taxon>Eukaryota</taxon>
        <taxon>Fungi</taxon>
        <taxon>Dikarya</taxon>
        <taxon>Basidiomycota</taxon>
        <taxon>Agaricomycotina</taxon>
        <taxon>Agaricomycetes</taxon>
        <taxon>Agaricomycetidae</taxon>
        <taxon>Boletales</taxon>
        <taxon>Coniophorineae</taxon>
        <taxon>Hygrophoropsidaceae</taxon>
        <taxon>Hygrophoropsis</taxon>
    </lineage>
</organism>
<dbReference type="EMBL" id="MU267733">
    <property type="protein sequence ID" value="KAH7909969.1"/>
    <property type="molecule type" value="Genomic_DNA"/>
</dbReference>
<comment type="caution">
    <text evidence="1">The sequence shown here is derived from an EMBL/GenBank/DDBJ whole genome shotgun (WGS) entry which is preliminary data.</text>
</comment>
<keyword evidence="2" id="KW-1185">Reference proteome</keyword>
<name>A0ACB8A938_9AGAM</name>
<dbReference type="Proteomes" id="UP000790377">
    <property type="component" value="Unassembled WGS sequence"/>
</dbReference>
<evidence type="ECO:0000313" key="2">
    <source>
        <dbReference type="Proteomes" id="UP000790377"/>
    </source>
</evidence>
<proteinExistence type="predicted"/>
<protein>
    <submittedName>
        <fullName evidence="1">Nucleoside transporter-domain-containing protein</fullName>
    </submittedName>
</protein>